<reference evidence="2 3" key="1">
    <citation type="submission" date="2024-01" db="EMBL/GenBank/DDBJ databases">
        <title>The genomes of 5 underutilized Papilionoideae crops provide insights into root nodulation and disease resistanc.</title>
        <authorList>
            <person name="Jiang F."/>
        </authorList>
    </citation>
    <scope>NUCLEOTIDE SEQUENCE [LARGE SCALE GENOMIC DNA]</scope>
    <source>
        <strain evidence="2">JINMINGXINNONG_FW02</strain>
        <tissue evidence="2">Leaves</tissue>
    </source>
</reference>
<dbReference type="EMBL" id="JAYMYR010000006">
    <property type="protein sequence ID" value="KAK7356409.1"/>
    <property type="molecule type" value="Genomic_DNA"/>
</dbReference>
<dbReference type="Proteomes" id="UP001374584">
    <property type="component" value="Unassembled WGS sequence"/>
</dbReference>
<evidence type="ECO:0000313" key="3">
    <source>
        <dbReference type="Proteomes" id="UP001374584"/>
    </source>
</evidence>
<accession>A0AAN9MP58</accession>
<keyword evidence="1" id="KW-0732">Signal</keyword>
<dbReference type="AlphaFoldDB" id="A0AAN9MP58"/>
<feature type="signal peptide" evidence="1">
    <location>
        <begin position="1"/>
        <end position="18"/>
    </location>
</feature>
<protein>
    <submittedName>
        <fullName evidence="2">Uncharacterized protein</fullName>
    </submittedName>
</protein>
<evidence type="ECO:0000313" key="2">
    <source>
        <dbReference type="EMBL" id="KAK7356409.1"/>
    </source>
</evidence>
<keyword evidence="3" id="KW-1185">Reference proteome</keyword>
<gene>
    <name evidence="2" type="ORF">VNO80_15680</name>
</gene>
<name>A0AAN9MP58_PHACN</name>
<proteinExistence type="predicted"/>
<organism evidence="2 3">
    <name type="scientific">Phaseolus coccineus</name>
    <name type="common">Scarlet runner bean</name>
    <name type="synonym">Phaseolus multiflorus</name>
    <dbReference type="NCBI Taxonomy" id="3886"/>
    <lineage>
        <taxon>Eukaryota</taxon>
        <taxon>Viridiplantae</taxon>
        <taxon>Streptophyta</taxon>
        <taxon>Embryophyta</taxon>
        <taxon>Tracheophyta</taxon>
        <taxon>Spermatophyta</taxon>
        <taxon>Magnoliopsida</taxon>
        <taxon>eudicotyledons</taxon>
        <taxon>Gunneridae</taxon>
        <taxon>Pentapetalae</taxon>
        <taxon>rosids</taxon>
        <taxon>fabids</taxon>
        <taxon>Fabales</taxon>
        <taxon>Fabaceae</taxon>
        <taxon>Papilionoideae</taxon>
        <taxon>50 kb inversion clade</taxon>
        <taxon>NPAAA clade</taxon>
        <taxon>indigoferoid/millettioid clade</taxon>
        <taxon>Phaseoleae</taxon>
        <taxon>Phaseolus</taxon>
    </lineage>
</organism>
<comment type="caution">
    <text evidence="2">The sequence shown here is derived from an EMBL/GenBank/DDBJ whole genome shotgun (WGS) entry which is preliminary data.</text>
</comment>
<sequence>MFFLWCSSSSFFLLLSSSHNLPLALLGLSQIGLKWLGFCIKTRIAPGERDSIWNSKFQYQSFVEGFNGAIEQFKVVQPDMDTSVFDPFKSVVDGQIVDDE</sequence>
<evidence type="ECO:0000256" key="1">
    <source>
        <dbReference type="SAM" id="SignalP"/>
    </source>
</evidence>
<feature type="chain" id="PRO_5043038909" evidence="1">
    <location>
        <begin position="19"/>
        <end position="100"/>
    </location>
</feature>